<evidence type="ECO:0000313" key="4">
    <source>
        <dbReference type="EMBL" id="KAK3239567.1"/>
    </source>
</evidence>
<protein>
    <recommendedName>
        <fullName evidence="6">Alpha-galactosidase</fullName>
    </recommendedName>
</protein>
<dbReference type="PANTHER" id="PTHR11452">
    <property type="entry name" value="ALPHA-GALACTOSIDASE/ALPHA-N-ACETYLGALACTOSAMINIDASE"/>
    <property type="match status" value="1"/>
</dbReference>
<dbReference type="Gene3D" id="3.20.20.70">
    <property type="entry name" value="Aldolase class I"/>
    <property type="match status" value="1"/>
</dbReference>
<comment type="similarity">
    <text evidence="1">Belongs to the glycosyl hydrolase 27 family.</text>
</comment>
<dbReference type="GO" id="GO:0004553">
    <property type="term" value="F:hydrolase activity, hydrolyzing O-glycosyl compounds"/>
    <property type="evidence" value="ECO:0007669"/>
    <property type="project" value="InterPro"/>
</dbReference>
<evidence type="ECO:0000313" key="5">
    <source>
        <dbReference type="Proteomes" id="UP001190700"/>
    </source>
</evidence>
<dbReference type="EMBL" id="LGRX02033874">
    <property type="protein sequence ID" value="KAK3239567.1"/>
    <property type="molecule type" value="Genomic_DNA"/>
</dbReference>
<gene>
    <name evidence="4" type="ORF">CYMTET_50514</name>
</gene>
<reference evidence="4 5" key="1">
    <citation type="journal article" date="2015" name="Genome Biol. Evol.">
        <title>Comparative Genomics of a Bacterivorous Green Alga Reveals Evolutionary Causalities and Consequences of Phago-Mixotrophic Mode of Nutrition.</title>
        <authorList>
            <person name="Burns J.A."/>
            <person name="Paasch A."/>
            <person name="Narechania A."/>
            <person name="Kim E."/>
        </authorList>
    </citation>
    <scope>NUCLEOTIDE SEQUENCE [LARGE SCALE GENOMIC DNA]</scope>
    <source>
        <strain evidence="4 5">PLY_AMNH</strain>
    </source>
</reference>
<dbReference type="Proteomes" id="UP001190700">
    <property type="component" value="Unassembled WGS sequence"/>
</dbReference>
<evidence type="ECO:0000256" key="3">
    <source>
        <dbReference type="ARBA" id="ARBA00023295"/>
    </source>
</evidence>
<evidence type="ECO:0008006" key="6">
    <source>
        <dbReference type="Google" id="ProtNLM"/>
    </source>
</evidence>
<name>A0AAE0BN35_9CHLO</name>
<accession>A0AAE0BN35</accession>
<dbReference type="InterPro" id="IPR002241">
    <property type="entry name" value="Glyco_hydro_27"/>
</dbReference>
<dbReference type="Pfam" id="PF16499">
    <property type="entry name" value="Melibiase_2"/>
    <property type="match status" value="1"/>
</dbReference>
<dbReference type="InterPro" id="IPR017853">
    <property type="entry name" value="GH"/>
</dbReference>
<dbReference type="PANTHER" id="PTHR11452:SF42">
    <property type="entry name" value="ALPHA-GALACTOSIDASE"/>
    <property type="match status" value="1"/>
</dbReference>
<keyword evidence="2" id="KW-0378">Hydrolase</keyword>
<dbReference type="InterPro" id="IPR013785">
    <property type="entry name" value="Aldolase_TIM"/>
</dbReference>
<evidence type="ECO:0000256" key="1">
    <source>
        <dbReference type="ARBA" id="ARBA00009743"/>
    </source>
</evidence>
<comment type="caution">
    <text evidence="4">The sequence shown here is derived from an EMBL/GenBank/DDBJ whole genome shotgun (WGS) entry which is preliminary data.</text>
</comment>
<evidence type="ECO:0000256" key="2">
    <source>
        <dbReference type="ARBA" id="ARBA00022801"/>
    </source>
</evidence>
<sequence length="173" mass="18849">MRGISTTAVKASASILGTSYHAGDIGLISQPCPWWKGTVAVNLSHSAGQMYYDSIYSQYAEWGVDFIKNDCVFGDDFSPAEIVAQAKAIERTGRPMIYSISPGSTKKGTSGEQVSMANEIKTHVNMYRVTADDWDSWSNVTSHFAVANECAQAELIEECVDHKGTQSSFSCSR</sequence>
<organism evidence="4 5">
    <name type="scientific">Cymbomonas tetramitiformis</name>
    <dbReference type="NCBI Taxonomy" id="36881"/>
    <lineage>
        <taxon>Eukaryota</taxon>
        <taxon>Viridiplantae</taxon>
        <taxon>Chlorophyta</taxon>
        <taxon>Pyramimonadophyceae</taxon>
        <taxon>Pyramimonadales</taxon>
        <taxon>Pyramimonadaceae</taxon>
        <taxon>Cymbomonas</taxon>
    </lineage>
</organism>
<dbReference type="GO" id="GO:0005975">
    <property type="term" value="P:carbohydrate metabolic process"/>
    <property type="evidence" value="ECO:0007669"/>
    <property type="project" value="InterPro"/>
</dbReference>
<dbReference type="AlphaFoldDB" id="A0AAE0BN35"/>
<keyword evidence="5" id="KW-1185">Reference proteome</keyword>
<proteinExistence type="inferred from homology"/>
<dbReference type="SUPFAM" id="SSF51445">
    <property type="entry name" value="(Trans)glycosidases"/>
    <property type="match status" value="1"/>
</dbReference>
<keyword evidence="3" id="KW-0326">Glycosidase</keyword>